<dbReference type="InterPro" id="IPR000477">
    <property type="entry name" value="RT_dom"/>
</dbReference>
<dbReference type="GO" id="GO:0071897">
    <property type="term" value="P:DNA biosynthetic process"/>
    <property type="evidence" value="ECO:0007669"/>
    <property type="project" value="UniProtKB-ARBA"/>
</dbReference>
<dbReference type="AlphaFoldDB" id="A0AA38HVU0"/>
<dbReference type="Pfam" id="PF00078">
    <property type="entry name" value="RVT_1"/>
    <property type="match status" value="1"/>
</dbReference>
<evidence type="ECO:0000313" key="2">
    <source>
        <dbReference type="EMBL" id="KAJ3644326.1"/>
    </source>
</evidence>
<dbReference type="SUPFAM" id="SSF56672">
    <property type="entry name" value="DNA/RNA polymerases"/>
    <property type="match status" value="1"/>
</dbReference>
<evidence type="ECO:0000259" key="1">
    <source>
        <dbReference type="Pfam" id="PF00078"/>
    </source>
</evidence>
<proteinExistence type="predicted"/>
<reference evidence="2" key="1">
    <citation type="journal article" date="2023" name="G3 (Bethesda)">
        <title>Whole genome assemblies of Zophobas morio and Tenebrio molitor.</title>
        <authorList>
            <person name="Kaur S."/>
            <person name="Stinson S.A."/>
            <person name="diCenzo G.C."/>
        </authorList>
    </citation>
    <scope>NUCLEOTIDE SEQUENCE</scope>
    <source>
        <strain evidence="2">QUZm001</strain>
    </source>
</reference>
<organism evidence="2 3">
    <name type="scientific">Zophobas morio</name>
    <dbReference type="NCBI Taxonomy" id="2755281"/>
    <lineage>
        <taxon>Eukaryota</taxon>
        <taxon>Metazoa</taxon>
        <taxon>Ecdysozoa</taxon>
        <taxon>Arthropoda</taxon>
        <taxon>Hexapoda</taxon>
        <taxon>Insecta</taxon>
        <taxon>Pterygota</taxon>
        <taxon>Neoptera</taxon>
        <taxon>Endopterygota</taxon>
        <taxon>Coleoptera</taxon>
        <taxon>Polyphaga</taxon>
        <taxon>Cucujiformia</taxon>
        <taxon>Tenebrionidae</taxon>
        <taxon>Zophobas</taxon>
    </lineage>
</organism>
<dbReference type="EMBL" id="JALNTZ010000008">
    <property type="protein sequence ID" value="KAJ3644326.1"/>
    <property type="molecule type" value="Genomic_DNA"/>
</dbReference>
<protein>
    <recommendedName>
        <fullName evidence="1">Reverse transcriptase domain-containing protein</fullName>
    </recommendedName>
</protein>
<dbReference type="InterPro" id="IPR043502">
    <property type="entry name" value="DNA/RNA_pol_sf"/>
</dbReference>
<feature type="domain" description="Reverse transcriptase" evidence="1">
    <location>
        <begin position="38"/>
        <end position="154"/>
    </location>
</feature>
<comment type="caution">
    <text evidence="2">The sequence shown here is derived from an EMBL/GenBank/DDBJ whole genome shotgun (WGS) entry which is preliminary data.</text>
</comment>
<keyword evidence="3" id="KW-1185">Reference proteome</keyword>
<accession>A0AA38HVU0</accession>
<sequence>MGSERMEKKVECSVRIREKIGNTGCVDKSESGCGVVGKEVRIFVDFKGAFDNLSWNAVLSKLMEVGCKDIIIRASFFRDRKVCVVGVANEVEKKVCRGCLQGSICGPAVWNMMMDGLLEEIGRWGISCVVYADDLLCMIEADNRKVIEDVGTEVMEMVVAKLFHVLSIIESLENTLIHNIC</sequence>
<gene>
    <name evidence="2" type="ORF">Zmor_026992</name>
</gene>
<dbReference type="Proteomes" id="UP001168821">
    <property type="component" value="Unassembled WGS sequence"/>
</dbReference>
<name>A0AA38HVU0_9CUCU</name>
<evidence type="ECO:0000313" key="3">
    <source>
        <dbReference type="Proteomes" id="UP001168821"/>
    </source>
</evidence>